<dbReference type="GO" id="GO:0005737">
    <property type="term" value="C:cytoplasm"/>
    <property type="evidence" value="ECO:0007669"/>
    <property type="project" value="UniProtKB-SubCell"/>
</dbReference>
<organism evidence="7 8">
    <name type="scientific">Idiomarina baltica</name>
    <dbReference type="NCBI Taxonomy" id="190892"/>
    <lineage>
        <taxon>Bacteria</taxon>
        <taxon>Pseudomonadati</taxon>
        <taxon>Pseudomonadota</taxon>
        <taxon>Gammaproteobacteria</taxon>
        <taxon>Alteromonadales</taxon>
        <taxon>Idiomarinaceae</taxon>
        <taxon>Idiomarina</taxon>
    </lineage>
</organism>
<evidence type="ECO:0000256" key="2">
    <source>
        <dbReference type="ARBA" id="ARBA00022741"/>
    </source>
</evidence>
<evidence type="ECO:0000256" key="3">
    <source>
        <dbReference type="ARBA" id="ARBA00022840"/>
    </source>
</evidence>
<dbReference type="UniPathway" id="UPA00241">
    <property type="reaction ID" value="UER00356"/>
</dbReference>
<evidence type="ECO:0000256" key="5">
    <source>
        <dbReference type="HAMAP-Rule" id="MF_00376"/>
    </source>
</evidence>
<dbReference type="STRING" id="314276.OS145_05150"/>
<dbReference type="SUPFAM" id="SSF52540">
    <property type="entry name" value="P-loop containing nucleoside triphosphate hydrolases"/>
    <property type="match status" value="1"/>
</dbReference>
<proteinExistence type="inferred from homology"/>
<comment type="subcellular location">
    <subcellularLocation>
        <location evidence="5">Cytoplasm</location>
    </subcellularLocation>
</comment>
<dbReference type="GO" id="GO:0004140">
    <property type="term" value="F:dephospho-CoA kinase activity"/>
    <property type="evidence" value="ECO:0007669"/>
    <property type="project" value="UniProtKB-UniRule"/>
</dbReference>
<comment type="function">
    <text evidence="5">Catalyzes the phosphorylation of the 3'-hydroxyl group of dephosphocoenzyme A to form coenzyme A.</text>
</comment>
<evidence type="ECO:0000313" key="8">
    <source>
        <dbReference type="Proteomes" id="UP000262878"/>
    </source>
</evidence>
<gene>
    <name evidence="5" type="primary">coaE</name>
    <name evidence="7" type="ORF">DCR58_01565</name>
</gene>
<feature type="binding site" evidence="5">
    <location>
        <begin position="13"/>
        <end position="18"/>
    </location>
    <ligand>
        <name>ATP</name>
        <dbReference type="ChEBI" id="CHEBI:30616"/>
    </ligand>
</feature>
<evidence type="ECO:0000313" key="7">
    <source>
        <dbReference type="EMBL" id="HAR55453.1"/>
    </source>
</evidence>
<dbReference type="InterPro" id="IPR001977">
    <property type="entry name" value="Depp_CoAkinase"/>
</dbReference>
<keyword evidence="3 5" id="KW-0067">ATP-binding</keyword>
<dbReference type="HAMAP" id="MF_00376">
    <property type="entry name" value="Dephospho_CoA_kinase"/>
    <property type="match status" value="1"/>
</dbReference>
<comment type="catalytic activity">
    <reaction evidence="5">
        <text>3'-dephospho-CoA + ATP = ADP + CoA + H(+)</text>
        <dbReference type="Rhea" id="RHEA:18245"/>
        <dbReference type="ChEBI" id="CHEBI:15378"/>
        <dbReference type="ChEBI" id="CHEBI:30616"/>
        <dbReference type="ChEBI" id="CHEBI:57287"/>
        <dbReference type="ChEBI" id="CHEBI:57328"/>
        <dbReference type="ChEBI" id="CHEBI:456216"/>
        <dbReference type="EC" id="2.7.1.24"/>
    </reaction>
</comment>
<keyword evidence="5" id="KW-0808">Transferase</keyword>
<keyword evidence="4 5" id="KW-0173">Coenzyme A biosynthesis</keyword>
<keyword evidence="5 7" id="KW-0418">Kinase</keyword>
<protein>
    <recommendedName>
        <fullName evidence="5 6">Dephospho-CoA kinase</fullName>
        <ecNumber evidence="5 6">2.7.1.24</ecNumber>
    </recommendedName>
    <alternativeName>
        <fullName evidence="5">Dephosphocoenzyme A kinase</fullName>
    </alternativeName>
</protein>
<name>A0A348WLP1_9GAMM</name>
<accession>A0A348WLP1</accession>
<dbReference type="PANTHER" id="PTHR10695">
    <property type="entry name" value="DEPHOSPHO-COA KINASE-RELATED"/>
    <property type="match status" value="1"/>
</dbReference>
<dbReference type="RefSeq" id="WP_006956756.1">
    <property type="nucleotide sequence ID" value="NZ_DAIRLQ010000001.1"/>
</dbReference>
<dbReference type="NCBIfam" id="TIGR00152">
    <property type="entry name" value="dephospho-CoA kinase"/>
    <property type="match status" value="1"/>
</dbReference>
<dbReference type="Proteomes" id="UP000262878">
    <property type="component" value="Unassembled WGS sequence"/>
</dbReference>
<dbReference type="GO" id="GO:0015937">
    <property type="term" value="P:coenzyme A biosynthetic process"/>
    <property type="evidence" value="ECO:0007669"/>
    <property type="project" value="UniProtKB-UniRule"/>
</dbReference>
<evidence type="ECO:0000256" key="6">
    <source>
        <dbReference type="NCBIfam" id="TIGR00152"/>
    </source>
</evidence>
<dbReference type="EC" id="2.7.1.24" evidence="5 6"/>
<dbReference type="PANTHER" id="PTHR10695:SF46">
    <property type="entry name" value="BIFUNCTIONAL COENZYME A SYNTHASE-RELATED"/>
    <property type="match status" value="1"/>
</dbReference>
<dbReference type="InterPro" id="IPR027417">
    <property type="entry name" value="P-loop_NTPase"/>
</dbReference>
<sequence length="201" mass="22156">MSRFILGLTGGIGSGKSAASDYIAEQGIAIVDADVIAREVVAPGTEGLKEIKAHFGPEVIDESGALIRSQLRQRVFDNPDEKAWINQLLHPLIRQQILAQLEQAQSAYVVLVAPLLLENGLDELCDRVLVIDVDEQTQLARTQKRDQASEEQVAAIIASQIDRATRLSKADDIVSNEDDLRALYHQLDKLHAHYLELASQK</sequence>
<dbReference type="EMBL" id="DMUP01000037">
    <property type="protein sequence ID" value="HAR55453.1"/>
    <property type="molecule type" value="Genomic_DNA"/>
</dbReference>
<dbReference type="Pfam" id="PF01121">
    <property type="entry name" value="CoaE"/>
    <property type="match status" value="1"/>
</dbReference>
<dbReference type="Gene3D" id="3.40.50.300">
    <property type="entry name" value="P-loop containing nucleotide triphosphate hydrolases"/>
    <property type="match status" value="1"/>
</dbReference>
<dbReference type="CDD" id="cd02022">
    <property type="entry name" value="DPCK"/>
    <property type="match status" value="1"/>
</dbReference>
<dbReference type="AlphaFoldDB" id="A0A348WLP1"/>
<keyword evidence="5" id="KW-0963">Cytoplasm</keyword>
<dbReference type="PROSITE" id="PS51219">
    <property type="entry name" value="DPCK"/>
    <property type="match status" value="1"/>
</dbReference>
<evidence type="ECO:0000256" key="1">
    <source>
        <dbReference type="ARBA" id="ARBA00009018"/>
    </source>
</evidence>
<dbReference type="GO" id="GO:0005524">
    <property type="term" value="F:ATP binding"/>
    <property type="evidence" value="ECO:0007669"/>
    <property type="project" value="UniProtKB-UniRule"/>
</dbReference>
<reference evidence="7 8" key="1">
    <citation type="journal article" date="2018" name="Nat. Biotechnol.">
        <title>A standardized bacterial taxonomy based on genome phylogeny substantially revises the tree of life.</title>
        <authorList>
            <person name="Parks D.H."/>
            <person name="Chuvochina M."/>
            <person name="Waite D.W."/>
            <person name="Rinke C."/>
            <person name="Skarshewski A."/>
            <person name="Chaumeil P.A."/>
            <person name="Hugenholtz P."/>
        </authorList>
    </citation>
    <scope>NUCLEOTIDE SEQUENCE [LARGE SCALE GENOMIC DNA]</scope>
    <source>
        <strain evidence="7">UBA9360</strain>
    </source>
</reference>
<keyword evidence="2 5" id="KW-0547">Nucleotide-binding</keyword>
<comment type="caution">
    <text evidence="7">The sequence shown here is derived from an EMBL/GenBank/DDBJ whole genome shotgun (WGS) entry which is preliminary data.</text>
</comment>
<evidence type="ECO:0000256" key="4">
    <source>
        <dbReference type="ARBA" id="ARBA00022993"/>
    </source>
</evidence>
<comment type="similarity">
    <text evidence="1 5">Belongs to the CoaE family.</text>
</comment>
<comment type="pathway">
    <text evidence="5">Cofactor biosynthesis; coenzyme A biosynthesis; CoA from (R)-pantothenate: step 5/5.</text>
</comment>